<organism evidence="16 17">
    <name type="scientific">Tenebrio molitor</name>
    <name type="common">Yellow mealworm beetle</name>
    <dbReference type="NCBI Taxonomy" id="7067"/>
    <lineage>
        <taxon>Eukaryota</taxon>
        <taxon>Metazoa</taxon>
        <taxon>Ecdysozoa</taxon>
        <taxon>Arthropoda</taxon>
        <taxon>Hexapoda</taxon>
        <taxon>Insecta</taxon>
        <taxon>Pterygota</taxon>
        <taxon>Neoptera</taxon>
        <taxon>Endopterygota</taxon>
        <taxon>Coleoptera</taxon>
        <taxon>Polyphaga</taxon>
        <taxon>Cucujiformia</taxon>
        <taxon>Tenebrionidae</taxon>
        <taxon>Tenebrio</taxon>
    </lineage>
</organism>
<dbReference type="PROSITE" id="PS50158">
    <property type="entry name" value="ZF_CCHC"/>
    <property type="match status" value="1"/>
</dbReference>
<dbReference type="Gene3D" id="3.10.10.10">
    <property type="entry name" value="HIV Type 1 Reverse Transcriptase, subunit A, domain 1"/>
    <property type="match status" value="1"/>
</dbReference>
<dbReference type="GO" id="GO:0008270">
    <property type="term" value="F:zinc ion binding"/>
    <property type="evidence" value="ECO:0007669"/>
    <property type="project" value="UniProtKB-KW"/>
</dbReference>
<keyword evidence="2" id="KW-0645">Protease</keyword>
<dbReference type="InterPro" id="IPR021109">
    <property type="entry name" value="Peptidase_aspartic_dom_sf"/>
</dbReference>
<dbReference type="InterPro" id="IPR001584">
    <property type="entry name" value="Integrase_cat-core"/>
</dbReference>
<dbReference type="Pfam" id="PF00078">
    <property type="entry name" value="RVT_1"/>
    <property type="match status" value="1"/>
</dbReference>
<dbReference type="InterPro" id="IPR043502">
    <property type="entry name" value="DNA/RNA_pol_sf"/>
</dbReference>
<keyword evidence="12" id="KW-0479">Metal-binding</keyword>
<evidence type="ECO:0000256" key="2">
    <source>
        <dbReference type="ARBA" id="ARBA00022670"/>
    </source>
</evidence>
<dbReference type="Pfam" id="PF00665">
    <property type="entry name" value="rve"/>
    <property type="match status" value="1"/>
</dbReference>
<evidence type="ECO:0000259" key="13">
    <source>
        <dbReference type="PROSITE" id="PS50158"/>
    </source>
</evidence>
<dbReference type="PROSITE" id="PS50994">
    <property type="entry name" value="INTEGRASE"/>
    <property type="match status" value="1"/>
</dbReference>
<dbReference type="SUPFAM" id="SSF50630">
    <property type="entry name" value="Acid proteases"/>
    <property type="match status" value="1"/>
</dbReference>
<reference evidence="16" key="1">
    <citation type="journal article" date="2020" name="J Insects Food Feed">
        <title>The yellow mealworm (Tenebrio molitor) genome: a resource for the emerging insects as food and feed industry.</title>
        <authorList>
            <person name="Eriksson T."/>
            <person name="Andere A."/>
            <person name="Kelstrup H."/>
            <person name="Emery V."/>
            <person name="Picard C."/>
        </authorList>
    </citation>
    <scope>NUCLEOTIDE SEQUENCE</scope>
    <source>
        <strain evidence="16">Stoneville</strain>
        <tissue evidence="16">Whole head</tissue>
    </source>
</reference>
<dbReference type="Gene3D" id="1.10.340.70">
    <property type="match status" value="1"/>
</dbReference>
<keyword evidence="17" id="KW-1185">Reference proteome</keyword>
<dbReference type="GO" id="GO:0042575">
    <property type="term" value="C:DNA polymerase complex"/>
    <property type="evidence" value="ECO:0007669"/>
    <property type="project" value="UniProtKB-ARBA"/>
</dbReference>
<dbReference type="GO" id="GO:0006508">
    <property type="term" value="P:proteolysis"/>
    <property type="evidence" value="ECO:0007669"/>
    <property type="project" value="UniProtKB-KW"/>
</dbReference>
<comment type="caution">
    <text evidence="16">The sequence shown here is derived from an EMBL/GenBank/DDBJ whole genome shotgun (WGS) entry which is preliminary data.</text>
</comment>
<evidence type="ECO:0000256" key="3">
    <source>
        <dbReference type="ARBA" id="ARBA00022679"/>
    </source>
</evidence>
<evidence type="ECO:0000259" key="15">
    <source>
        <dbReference type="PROSITE" id="PS50994"/>
    </source>
</evidence>
<dbReference type="Pfam" id="PF17921">
    <property type="entry name" value="Integrase_H2C2"/>
    <property type="match status" value="1"/>
</dbReference>
<dbReference type="GO" id="GO:0003677">
    <property type="term" value="F:DNA binding"/>
    <property type="evidence" value="ECO:0007669"/>
    <property type="project" value="UniProtKB-KW"/>
</dbReference>
<keyword evidence="4" id="KW-0548">Nucleotidyltransferase</keyword>
<name>A0A8J6LIX4_TENMO</name>
<dbReference type="InterPro" id="IPR036397">
    <property type="entry name" value="RNaseH_sf"/>
</dbReference>
<feature type="domain" description="CCHC-type" evidence="13">
    <location>
        <begin position="206"/>
        <end position="222"/>
    </location>
</feature>
<keyword evidence="12" id="KW-0862">Zinc</keyword>
<evidence type="ECO:0000256" key="5">
    <source>
        <dbReference type="ARBA" id="ARBA00022722"/>
    </source>
</evidence>
<dbReference type="Gene3D" id="3.30.70.270">
    <property type="match status" value="2"/>
</dbReference>
<keyword evidence="5" id="KW-0540">Nuclease</keyword>
<accession>A0A8J6LIX4</accession>
<dbReference type="FunFam" id="3.10.10.10:FF:000007">
    <property type="entry name" value="Retrovirus-related Pol polyprotein from transposon 17.6-like Protein"/>
    <property type="match status" value="1"/>
</dbReference>
<keyword evidence="7" id="KW-0255">Endonuclease</keyword>
<dbReference type="InterPro" id="IPR001878">
    <property type="entry name" value="Znf_CCHC"/>
</dbReference>
<keyword evidence="9" id="KW-0695">RNA-directed DNA polymerase</keyword>
<dbReference type="Gene3D" id="3.30.420.10">
    <property type="entry name" value="Ribonuclease H-like superfamily/Ribonuclease H"/>
    <property type="match status" value="1"/>
</dbReference>
<dbReference type="FunFam" id="3.10.20.370:FF:000001">
    <property type="entry name" value="Retrovirus-related Pol polyprotein from transposon 17.6-like protein"/>
    <property type="match status" value="1"/>
</dbReference>
<keyword evidence="3" id="KW-0808">Transferase</keyword>
<dbReference type="Gene3D" id="4.10.60.10">
    <property type="entry name" value="Zinc finger, CCHC-type"/>
    <property type="match status" value="1"/>
</dbReference>
<dbReference type="SUPFAM" id="SSF56672">
    <property type="entry name" value="DNA/RNA polymerases"/>
    <property type="match status" value="1"/>
</dbReference>
<evidence type="ECO:0000256" key="11">
    <source>
        <dbReference type="ARBA" id="ARBA00023268"/>
    </source>
</evidence>
<dbReference type="Gene3D" id="3.10.20.370">
    <property type="match status" value="1"/>
</dbReference>
<evidence type="ECO:0000313" key="17">
    <source>
        <dbReference type="Proteomes" id="UP000719412"/>
    </source>
</evidence>
<dbReference type="GO" id="GO:0004519">
    <property type="term" value="F:endonuclease activity"/>
    <property type="evidence" value="ECO:0007669"/>
    <property type="project" value="UniProtKB-KW"/>
</dbReference>
<sequence length="1318" mass="150385">MAVKSDCIPEFLPGKPNQSSVKWVDKIDQLARVNKWDENTTIQLMQNRLTGLARTWYDNLTTYTHTWDEWKALLVKTFPDHHDFAATLRQLVNREKQFHESMTQYYFGKMNLLQACNITGKHAVSCLIDGLSDRTLRNGAKAGRYETPEELYTEYLSTLVTEVADNETKVADRRGKGFDRRRLGTKMSTSTNKRNHSDSTEKRILRCYNCHEPGHVAGKCPKPRVECGNCKLLGHEAGKCRRPKTSGPSVRLLCPSDSQDCYFVECAINGKPLKGYIDTGCSIVTLRKATAIELQLEQRPSTQLIRGYAGGVTPALGEAEVTLTMDLITAKVTASIVEDRVQRVPVIIGQTILNRAGVTMVLRDNQIRLFDKHLAALPGLDDLPSRKVALRSKEDVVIPSHTIGFIEVYSPEIYNGDVYVEATTRQQPNHEYSIPGCITSTGGVISVRNAADSNLVFSQGQLLVRGLPCKLESSTNGVSNFSITPCNWQPFLADDVTNQLGPNLTERERFQVLQLLNEFRDCFASDTSELGKTTITKMHIELNDNVPVTYRPYRLAYPEREAVRELVQDLLTNGIIRESQSPYSSPILLVKKKTGEYRMCVDYRALNAKTIKDRYPLPRVDDYLERLHGSKYYTTLDLAAGYHQIQMAEDSISKTAFVTPEGHYEYLRMPFGLVNAPAVFQRAVNSILGQLRFDAAVAYFDDILIPSTNLEEGIELLRQVFTLFRDAGMTFRLSKCQFFHNQLEYLGHELNMEGIQPGRAKTKAVSEYPRPTNVHEIRQFIGLTSYFRRFIKNFATKAKPLTKLTKANMLFIWGKEQEEAFRFLKQRLVERPVLALYNRDAHTELHTDASKHGIGGILLQRQQDQTLRPICYFSRQTSKMEEKYHSYELETLAVVDSMRRFRIYLLGIHFTVVTDCNAIRTTMTKRDLIPRVGRWWLLTQEYDFSVEYRAGQKMAHVDALSRNSLQKEINDHENEFYVHHMSINEDDWVLAAQLTDELCKHIHAVLSQQPEDNEDKRIHSEYVLKQNRIFKVTPTGERWVVPKTARSQIVFFHHDNVGHFGAEKTLELIKGKYWFPKMKKYVKRYVSCCLACMYNKEPTGKQPGFLHPIPKFDIPMHTIHIDHLGPFVTSARKNTHLILAIDGFTKFAFLKAVRNTSVGPVLTYLDEIFSMFGVAQRIVCDRGSCFTSKRFISYCQTLNIKVNHNATATPRANGQAERYNRTILSCLAASTDDERKWDETLRTIQWGLNTTVNKTTGKTPYELLLGYQPRQANDAFLSTEVCECKTGTTKDSLRQETTSCTYLYGGPACFDTKSYSDK</sequence>
<dbReference type="PANTHER" id="PTHR37984:SF5">
    <property type="entry name" value="PROTEIN NYNRIN-LIKE"/>
    <property type="match status" value="1"/>
</dbReference>
<dbReference type="InterPro" id="IPR036875">
    <property type="entry name" value="Znf_CCHC_sf"/>
</dbReference>
<dbReference type="SMART" id="SM00343">
    <property type="entry name" value="ZnF_C2HC"/>
    <property type="match status" value="2"/>
</dbReference>
<feature type="domain" description="Reverse transcriptase" evidence="14">
    <location>
        <begin position="571"/>
        <end position="750"/>
    </location>
</feature>
<evidence type="ECO:0000313" key="16">
    <source>
        <dbReference type="EMBL" id="KAH0820583.1"/>
    </source>
</evidence>
<evidence type="ECO:0000256" key="6">
    <source>
        <dbReference type="ARBA" id="ARBA00022750"/>
    </source>
</evidence>
<keyword evidence="8" id="KW-0378">Hydrolase</keyword>
<dbReference type="Gene3D" id="2.40.70.10">
    <property type="entry name" value="Acid Proteases"/>
    <property type="match status" value="1"/>
</dbReference>
<dbReference type="FunFam" id="1.10.340.70:FF:000005">
    <property type="entry name" value="Uncharacterized protein"/>
    <property type="match status" value="1"/>
</dbReference>
<dbReference type="InterPro" id="IPR041577">
    <property type="entry name" value="RT_RNaseH_2"/>
</dbReference>
<evidence type="ECO:0000256" key="10">
    <source>
        <dbReference type="ARBA" id="ARBA00023125"/>
    </source>
</evidence>
<evidence type="ECO:0000256" key="8">
    <source>
        <dbReference type="ARBA" id="ARBA00022801"/>
    </source>
</evidence>
<dbReference type="PANTHER" id="PTHR37984">
    <property type="entry name" value="PROTEIN CBG26694"/>
    <property type="match status" value="1"/>
</dbReference>
<keyword evidence="6" id="KW-0064">Aspartyl protease</keyword>
<gene>
    <name evidence="16" type="ORF">GEV33_002208</name>
</gene>
<reference evidence="16" key="2">
    <citation type="submission" date="2021-08" db="EMBL/GenBank/DDBJ databases">
        <authorList>
            <person name="Eriksson T."/>
        </authorList>
    </citation>
    <scope>NUCLEOTIDE SEQUENCE</scope>
    <source>
        <strain evidence="16">Stoneville</strain>
        <tissue evidence="16">Whole head</tissue>
    </source>
</reference>
<dbReference type="FunFam" id="3.30.70.270:FF:000023">
    <property type="entry name" value="Pol"/>
    <property type="match status" value="1"/>
</dbReference>
<evidence type="ECO:0000256" key="1">
    <source>
        <dbReference type="ARBA" id="ARBA00012493"/>
    </source>
</evidence>
<dbReference type="InterPro" id="IPR043128">
    <property type="entry name" value="Rev_trsase/Diguanyl_cyclase"/>
</dbReference>
<dbReference type="SUPFAM" id="SSF53098">
    <property type="entry name" value="Ribonuclease H-like"/>
    <property type="match status" value="1"/>
</dbReference>
<dbReference type="GO" id="GO:0004190">
    <property type="term" value="F:aspartic-type endopeptidase activity"/>
    <property type="evidence" value="ECO:0007669"/>
    <property type="project" value="UniProtKB-KW"/>
</dbReference>
<evidence type="ECO:0000256" key="7">
    <source>
        <dbReference type="ARBA" id="ARBA00022759"/>
    </source>
</evidence>
<keyword evidence="12" id="KW-0863">Zinc-finger</keyword>
<dbReference type="SUPFAM" id="SSF57756">
    <property type="entry name" value="Retrovirus zinc finger-like domains"/>
    <property type="match status" value="1"/>
</dbReference>
<dbReference type="InterPro" id="IPR050951">
    <property type="entry name" value="Retrovirus_Pol_polyprotein"/>
</dbReference>
<dbReference type="GO" id="GO:0015074">
    <property type="term" value="P:DNA integration"/>
    <property type="evidence" value="ECO:0007669"/>
    <property type="project" value="InterPro"/>
</dbReference>
<evidence type="ECO:0000256" key="4">
    <source>
        <dbReference type="ARBA" id="ARBA00022695"/>
    </source>
</evidence>
<dbReference type="EMBL" id="JABDTM020011456">
    <property type="protein sequence ID" value="KAH0820583.1"/>
    <property type="molecule type" value="Genomic_DNA"/>
</dbReference>
<dbReference type="Proteomes" id="UP000719412">
    <property type="component" value="Unassembled WGS sequence"/>
</dbReference>
<dbReference type="InterPro" id="IPR012337">
    <property type="entry name" value="RNaseH-like_sf"/>
</dbReference>
<dbReference type="EC" id="2.7.7.49" evidence="1"/>
<keyword evidence="10" id="KW-0238">DNA-binding</keyword>
<evidence type="ECO:0000256" key="9">
    <source>
        <dbReference type="ARBA" id="ARBA00022918"/>
    </source>
</evidence>
<dbReference type="InterPro" id="IPR041588">
    <property type="entry name" value="Integrase_H2C2"/>
</dbReference>
<dbReference type="InterPro" id="IPR000477">
    <property type="entry name" value="RT_dom"/>
</dbReference>
<dbReference type="Pfam" id="PF17919">
    <property type="entry name" value="RT_RNaseH_2"/>
    <property type="match status" value="1"/>
</dbReference>
<protein>
    <recommendedName>
        <fullName evidence="1">RNA-directed DNA polymerase</fullName>
        <ecNumber evidence="1">2.7.7.49</ecNumber>
    </recommendedName>
</protein>
<dbReference type="Pfam" id="PF13975">
    <property type="entry name" value="gag-asp_proteas"/>
    <property type="match status" value="1"/>
</dbReference>
<evidence type="ECO:0000259" key="14">
    <source>
        <dbReference type="PROSITE" id="PS50878"/>
    </source>
</evidence>
<keyword evidence="11" id="KW-0511">Multifunctional enzyme</keyword>
<dbReference type="CDD" id="cd09274">
    <property type="entry name" value="RNase_HI_RT_Ty3"/>
    <property type="match status" value="1"/>
</dbReference>
<dbReference type="PROSITE" id="PS50878">
    <property type="entry name" value="RT_POL"/>
    <property type="match status" value="1"/>
</dbReference>
<proteinExistence type="predicted"/>
<dbReference type="CDD" id="cd01647">
    <property type="entry name" value="RT_LTR"/>
    <property type="match status" value="1"/>
</dbReference>
<evidence type="ECO:0000256" key="12">
    <source>
        <dbReference type="PROSITE-ProRule" id="PRU00047"/>
    </source>
</evidence>
<dbReference type="GO" id="GO:0003964">
    <property type="term" value="F:RNA-directed DNA polymerase activity"/>
    <property type="evidence" value="ECO:0007669"/>
    <property type="project" value="UniProtKB-KW"/>
</dbReference>
<feature type="domain" description="Integrase catalytic" evidence="15">
    <location>
        <begin position="1111"/>
        <end position="1268"/>
    </location>
</feature>